<feature type="transmembrane region" description="Helical" evidence="1">
    <location>
        <begin position="655"/>
        <end position="679"/>
    </location>
</feature>
<protein>
    <submittedName>
        <fullName evidence="2">Uncharacterized protein</fullName>
    </submittedName>
</protein>
<dbReference type="Proteomes" id="UP000230423">
    <property type="component" value="Unassembled WGS sequence"/>
</dbReference>
<feature type="transmembrane region" description="Helical" evidence="1">
    <location>
        <begin position="502"/>
        <end position="519"/>
    </location>
</feature>
<organism evidence="2 3">
    <name type="scientific">Teladorsagia circumcincta</name>
    <name type="common">Brown stomach worm</name>
    <name type="synonym">Ostertagia circumcincta</name>
    <dbReference type="NCBI Taxonomy" id="45464"/>
    <lineage>
        <taxon>Eukaryota</taxon>
        <taxon>Metazoa</taxon>
        <taxon>Ecdysozoa</taxon>
        <taxon>Nematoda</taxon>
        <taxon>Chromadorea</taxon>
        <taxon>Rhabditida</taxon>
        <taxon>Rhabditina</taxon>
        <taxon>Rhabditomorpha</taxon>
        <taxon>Strongyloidea</taxon>
        <taxon>Trichostrongylidae</taxon>
        <taxon>Teladorsagia</taxon>
    </lineage>
</organism>
<reference evidence="2 3" key="1">
    <citation type="submission" date="2015-09" db="EMBL/GenBank/DDBJ databases">
        <title>Draft genome of the parasitic nematode Teladorsagia circumcincta isolate WARC Sus (inbred).</title>
        <authorList>
            <person name="Mitreva M."/>
        </authorList>
    </citation>
    <scope>NUCLEOTIDE SEQUENCE [LARGE SCALE GENOMIC DNA]</scope>
    <source>
        <strain evidence="2 3">S</strain>
    </source>
</reference>
<evidence type="ECO:0000256" key="1">
    <source>
        <dbReference type="SAM" id="Phobius"/>
    </source>
</evidence>
<feature type="transmembrane region" description="Helical" evidence="1">
    <location>
        <begin position="540"/>
        <end position="567"/>
    </location>
</feature>
<evidence type="ECO:0000313" key="3">
    <source>
        <dbReference type="Proteomes" id="UP000230423"/>
    </source>
</evidence>
<keyword evidence="1" id="KW-1133">Transmembrane helix</keyword>
<dbReference type="OrthoDB" id="5568754at2759"/>
<gene>
    <name evidence="2" type="ORF">TELCIR_01103</name>
</gene>
<dbReference type="EMBL" id="KZ345028">
    <property type="protein sequence ID" value="PIO76805.1"/>
    <property type="molecule type" value="Genomic_DNA"/>
</dbReference>
<feature type="transmembrane region" description="Helical" evidence="1">
    <location>
        <begin position="597"/>
        <end position="619"/>
    </location>
</feature>
<keyword evidence="1" id="KW-0472">Membrane</keyword>
<feature type="transmembrane region" description="Helical" evidence="1">
    <location>
        <begin position="631"/>
        <end position="649"/>
    </location>
</feature>
<keyword evidence="3" id="KW-1185">Reference proteome</keyword>
<evidence type="ECO:0000313" key="2">
    <source>
        <dbReference type="EMBL" id="PIO76805.1"/>
    </source>
</evidence>
<dbReference type="PANTHER" id="PTHR13219">
    <property type="entry name" value="TRANSMEMBRANE PROTEIN 94"/>
    <property type="match status" value="1"/>
</dbReference>
<accession>A0A2G9V2T5</accession>
<proteinExistence type="predicted"/>
<dbReference type="PANTHER" id="PTHR13219:SF6">
    <property type="entry name" value="TRANSMEMBRANE PROTEIN 94"/>
    <property type="match status" value="1"/>
</dbReference>
<keyword evidence="1" id="KW-0812">Transmembrane</keyword>
<name>A0A2G9V2T5_TELCI</name>
<dbReference type="InterPro" id="IPR039720">
    <property type="entry name" value="TMEM94"/>
</dbReference>
<dbReference type="AlphaFoldDB" id="A0A2G9V2T5"/>
<sequence length="712" mass="79388">MFGNLTGTSFFDKKGVLSPMNPCLDKVVFFRPSDEEQSKEAPTLEIMDLSSEQLVDGSWRVDFDDPNWFKPTSADQFQKVPNVLGFYQRQPGEAPLPGLTKHQTPLEMAYCTIHADDRSLYYHLSCQGTASLVLEACSHAWDGEHLVPITERILKSAIDFYQRHSVTGYCLALSYRAVGMVFDDVLKDRYFEVPLLRRHPRSDSSQNDPFFDQTPVKTAEDVVQRWFTGHVLCGMIVTQYEVMPHAVQLVDQLETLCVRFVYFSRENELRSRVFAEKLGLEAGWNCHVSLAEVNADASGRTLKDYFLSKTFLGRRPTLGSAVLKHMSRSDDDLHTSFLLTSNLQGSPIEKKYSHQPPVKMAVIPNKAQLPTGIEAVRPHLEQVDNVPLLVGLITDCTPGANLQMLEIMQEYGELVLAVGSSLSVVNTSVFLQMAVIPNKAQLPTGIEAVRPHLEQVDNVPLLVGLITDCTPGANLQMLEIMQEYGELVLAVGSSLSVVNTSVFLQLPLLTLGSVFTSFHPRSNVIRISSKNTCTVPRQNVIWAVATFFVGFFPTSLFLVLLFFFLLIRNSTFTCSFSDVVCSVAAEHSSDAYLSTMAIRHVVGFHQSVYLCVLSSAWVFPLSSMWNDNPFFCFPWTASCLVCLALQVAFSYASGVFLHQALSAVSMAALVAWTSLIVVVNELVKLRSIRGFATEQRRTKLCFDTKLGMNSPY</sequence>